<dbReference type="PRINTS" id="PR01576">
    <property type="entry name" value="PDEFORMYLASE"/>
</dbReference>
<feature type="binding site" evidence="2">
    <location>
        <position position="93"/>
    </location>
    <ligand>
        <name>Fe cation</name>
        <dbReference type="ChEBI" id="CHEBI:24875"/>
    </ligand>
</feature>
<dbReference type="Pfam" id="PF01327">
    <property type="entry name" value="Pep_deformylase"/>
    <property type="match status" value="1"/>
</dbReference>
<dbReference type="HAMAP" id="MF_00163">
    <property type="entry name" value="Pep_deformylase"/>
    <property type="match status" value="1"/>
</dbReference>
<feature type="binding site" evidence="2">
    <location>
        <position position="139"/>
    </location>
    <ligand>
        <name>Fe cation</name>
        <dbReference type="ChEBI" id="CHEBI:24875"/>
    </ligand>
</feature>
<dbReference type="SUPFAM" id="SSF56420">
    <property type="entry name" value="Peptide deformylase"/>
    <property type="match status" value="1"/>
</dbReference>
<evidence type="ECO:0000256" key="2">
    <source>
        <dbReference type="HAMAP-Rule" id="MF_00163"/>
    </source>
</evidence>
<proteinExistence type="inferred from homology"/>
<dbReference type="PANTHER" id="PTHR10458">
    <property type="entry name" value="PEPTIDE DEFORMYLASE"/>
    <property type="match status" value="1"/>
</dbReference>
<dbReference type="InterPro" id="IPR036821">
    <property type="entry name" value="Peptide_deformylase_sf"/>
</dbReference>
<dbReference type="PANTHER" id="PTHR10458:SF22">
    <property type="entry name" value="PEPTIDE DEFORMYLASE"/>
    <property type="match status" value="1"/>
</dbReference>
<reference evidence="3" key="1">
    <citation type="journal article" date="2015" name="ISME J.">
        <title>Aquifer environment selects for microbial species cohorts in sediment and groundwater.</title>
        <authorList>
            <person name="Hug L.A."/>
            <person name="Thomas B.C."/>
            <person name="Brown C.T."/>
            <person name="Frischkorn K.R."/>
            <person name="Williams K.H."/>
            <person name="Tringe S.G."/>
            <person name="Banfield J.F."/>
        </authorList>
    </citation>
    <scope>NUCLEOTIDE SEQUENCE</scope>
</reference>
<dbReference type="CDD" id="cd00487">
    <property type="entry name" value="Pep_deformylase"/>
    <property type="match status" value="1"/>
</dbReference>
<comment type="cofactor">
    <cofactor evidence="2">
        <name>Fe(2+)</name>
        <dbReference type="ChEBI" id="CHEBI:29033"/>
    </cofactor>
    <text evidence="2">Binds 1 Fe(2+) ion.</text>
</comment>
<dbReference type="NCBIfam" id="TIGR00079">
    <property type="entry name" value="pept_deformyl"/>
    <property type="match status" value="1"/>
</dbReference>
<dbReference type="InterPro" id="IPR023635">
    <property type="entry name" value="Peptide_deformylase"/>
</dbReference>
<name>A0A0H4T7S8_9BACT</name>
<keyword evidence="2 3" id="KW-0378">Hydrolase</keyword>
<evidence type="ECO:0000313" key="3">
    <source>
        <dbReference type="EMBL" id="AKQ02527.1"/>
    </source>
</evidence>
<organism evidence="3">
    <name type="scientific">uncultured Parcubacteria bacterium Rifle_16ft_4_minimus_37647</name>
    <dbReference type="NCBI Taxonomy" id="1665140"/>
    <lineage>
        <taxon>Bacteria</taxon>
        <taxon>Candidatus Parcubacteria</taxon>
        <taxon>environmental samples</taxon>
    </lineage>
</organism>
<sequence>MKILKISNKKDNKFLRKKTAPFDFNSMTKDELRILINDMKETMRSAEGVGLSANQVGVDASFFVAEVEDKFYAIFNPEIVKTSTDTEPLEQGCLSVSDKRVDVTRPYQITLKGFDKNKKRLRIKAWGFLAHVFQHEVDHLNGKLITDYK</sequence>
<dbReference type="GO" id="GO:0006412">
    <property type="term" value="P:translation"/>
    <property type="evidence" value="ECO:0007669"/>
    <property type="project" value="UniProtKB-UniRule"/>
</dbReference>
<dbReference type="GO" id="GO:0042586">
    <property type="term" value="F:peptide deformylase activity"/>
    <property type="evidence" value="ECO:0007669"/>
    <property type="project" value="UniProtKB-UniRule"/>
</dbReference>
<keyword evidence="2" id="KW-0408">Iron</keyword>
<comment type="catalytic activity">
    <reaction evidence="2">
        <text>N-terminal N-formyl-L-methionyl-[peptide] + H2O = N-terminal L-methionyl-[peptide] + formate</text>
        <dbReference type="Rhea" id="RHEA:24420"/>
        <dbReference type="Rhea" id="RHEA-COMP:10639"/>
        <dbReference type="Rhea" id="RHEA-COMP:10640"/>
        <dbReference type="ChEBI" id="CHEBI:15377"/>
        <dbReference type="ChEBI" id="CHEBI:15740"/>
        <dbReference type="ChEBI" id="CHEBI:49298"/>
        <dbReference type="ChEBI" id="CHEBI:64731"/>
        <dbReference type="EC" id="3.5.1.88"/>
    </reaction>
</comment>
<feature type="active site" evidence="2">
    <location>
        <position position="136"/>
    </location>
</feature>
<feature type="binding site" evidence="2">
    <location>
        <position position="135"/>
    </location>
    <ligand>
        <name>Fe cation</name>
        <dbReference type="ChEBI" id="CHEBI:24875"/>
    </ligand>
</feature>
<dbReference type="EMBL" id="KT007000">
    <property type="protein sequence ID" value="AKQ02527.1"/>
    <property type="molecule type" value="Genomic_DNA"/>
</dbReference>
<dbReference type="PIRSF" id="PIRSF004749">
    <property type="entry name" value="Pep_def"/>
    <property type="match status" value="1"/>
</dbReference>
<gene>
    <name evidence="2" type="primary">def</name>
</gene>
<comment type="function">
    <text evidence="2">Removes the formyl group from the N-terminal Met of newly synthesized proteins. Requires at least a dipeptide for an efficient rate of reaction. N-terminal L-methionine is a prerequisite for activity but the enzyme has broad specificity at other positions.</text>
</comment>
<dbReference type="EC" id="3.5.1.88" evidence="2"/>
<accession>A0A0H4T7S8</accession>
<dbReference type="GO" id="GO:0046872">
    <property type="term" value="F:metal ion binding"/>
    <property type="evidence" value="ECO:0007669"/>
    <property type="project" value="UniProtKB-KW"/>
</dbReference>
<dbReference type="Gene3D" id="3.90.45.10">
    <property type="entry name" value="Peptide deformylase"/>
    <property type="match status" value="1"/>
</dbReference>
<protein>
    <recommendedName>
        <fullName evidence="2">Peptide deformylase</fullName>
        <shortName evidence="2">PDF</shortName>
        <ecNumber evidence="2">3.5.1.88</ecNumber>
    </recommendedName>
    <alternativeName>
        <fullName evidence="2">Polypeptide deformylase</fullName>
    </alternativeName>
</protein>
<comment type="similarity">
    <text evidence="1 2">Belongs to the polypeptide deformylase family.</text>
</comment>
<keyword evidence="2" id="KW-0479">Metal-binding</keyword>
<dbReference type="AlphaFoldDB" id="A0A0H4T7S8"/>
<keyword evidence="2" id="KW-0648">Protein biosynthesis</keyword>
<evidence type="ECO:0000256" key="1">
    <source>
        <dbReference type="ARBA" id="ARBA00010759"/>
    </source>
</evidence>